<dbReference type="InterPro" id="IPR015414">
    <property type="entry name" value="TMEM64"/>
</dbReference>
<dbReference type="PANTHER" id="PTHR12677:SF59">
    <property type="entry name" value="GOLGI APPARATUS MEMBRANE PROTEIN TVP38-RELATED"/>
    <property type="match status" value="1"/>
</dbReference>
<gene>
    <name evidence="8" type="ORF">A2832_02025</name>
</gene>
<evidence type="ECO:0000313" key="8">
    <source>
        <dbReference type="EMBL" id="OHA89894.1"/>
    </source>
</evidence>
<evidence type="ECO:0000256" key="5">
    <source>
        <dbReference type="ARBA" id="ARBA00023136"/>
    </source>
</evidence>
<dbReference type="Proteomes" id="UP000178538">
    <property type="component" value="Unassembled WGS sequence"/>
</dbReference>
<dbReference type="STRING" id="1802737.A2832_02025"/>
<dbReference type="InterPro" id="IPR032816">
    <property type="entry name" value="VTT_dom"/>
</dbReference>
<name>A0A1G2SY21_9BACT</name>
<evidence type="ECO:0000313" key="9">
    <source>
        <dbReference type="Proteomes" id="UP000178538"/>
    </source>
</evidence>
<keyword evidence="3 6" id="KW-0812">Transmembrane</keyword>
<protein>
    <recommendedName>
        <fullName evidence="6">TVP38/TMEM64 family membrane protein</fullName>
    </recommendedName>
</protein>
<comment type="similarity">
    <text evidence="6">Belongs to the TVP38/TMEM64 family.</text>
</comment>
<organism evidence="8 9">
    <name type="scientific">Candidatus Zambryskibacteria bacterium RIFCSPHIGHO2_01_FULL_44_22b</name>
    <dbReference type="NCBI Taxonomy" id="1802737"/>
    <lineage>
        <taxon>Bacteria</taxon>
        <taxon>Candidatus Zambryskiibacteriota</taxon>
    </lineage>
</organism>
<feature type="transmembrane region" description="Helical" evidence="6">
    <location>
        <begin position="70"/>
        <end position="88"/>
    </location>
</feature>
<accession>A0A1G2SY21</accession>
<dbReference type="GO" id="GO:0005886">
    <property type="term" value="C:plasma membrane"/>
    <property type="evidence" value="ECO:0007669"/>
    <property type="project" value="UniProtKB-SubCell"/>
</dbReference>
<dbReference type="PANTHER" id="PTHR12677">
    <property type="entry name" value="GOLGI APPARATUS MEMBRANE PROTEIN TVP38-RELATED"/>
    <property type="match status" value="1"/>
</dbReference>
<evidence type="ECO:0000256" key="6">
    <source>
        <dbReference type="RuleBase" id="RU366058"/>
    </source>
</evidence>
<keyword evidence="5 6" id="KW-0472">Membrane</keyword>
<evidence type="ECO:0000256" key="3">
    <source>
        <dbReference type="ARBA" id="ARBA00022692"/>
    </source>
</evidence>
<keyword evidence="4 6" id="KW-1133">Transmembrane helix</keyword>
<evidence type="ECO:0000259" key="7">
    <source>
        <dbReference type="Pfam" id="PF09335"/>
    </source>
</evidence>
<comment type="caution">
    <text evidence="8">The sequence shown here is derived from an EMBL/GenBank/DDBJ whole genome shotgun (WGS) entry which is preliminary data.</text>
</comment>
<feature type="transmembrane region" description="Helical" evidence="6">
    <location>
        <begin position="14"/>
        <end position="33"/>
    </location>
</feature>
<reference evidence="8 9" key="1">
    <citation type="journal article" date="2016" name="Nat. Commun.">
        <title>Thousands of microbial genomes shed light on interconnected biogeochemical processes in an aquifer system.</title>
        <authorList>
            <person name="Anantharaman K."/>
            <person name="Brown C.T."/>
            <person name="Hug L.A."/>
            <person name="Sharon I."/>
            <person name="Castelle C.J."/>
            <person name="Probst A.J."/>
            <person name="Thomas B.C."/>
            <person name="Singh A."/>
            <person name="Wilkins M.J."/>
            <person name="Karaoz U."/>
            <person name="Brodie E.L."/>
            <person name="Williams K.H."/>
            <person name="Hubbard S.S."/>
            <person name="Banfield J.F."/>
        </authorList>
    </citation>
    <scope>NUCLEOTIDE SEQUENCE [LARGE SCALE GENOMIC DNA]</scope>
</reference>
<evidence type="ECO:0000256" key="4">
    <source>
        <dbReference type="ARBA" id="ARBA00022989"/>
    </source>
</evidence>
<feature type="transmembrane region" description="Helical" evidence="6">
    <location>
        <begin position="192"/>
        <end position="215"/>
    </location>
</feature>
<dbReference type="Pfam" id="PF09335">
    <property type="entry name" value="VTT_dom"/>
    <property type="match status" value="1"/>
</dbReference>
<evidence type="ECO:0000256" key="1">
    <source>
        <dbReference type="ARBA" id="ARBA00004651"/>
    </source>
</evidence>
<sequence>MQPEKNKFKPTEQANFIGIGITIFALILLAFFIDLDSVKTWIEKAGVWGPIVFIILKASTIIVAPLSGAALFPLAGLFFGFWPGILYVEIGDFVGYTISFFISRIFGQKIVLKILSNKEGSLLSRIIEHVSTPKGFFQACLTLFAMPELLSYGAGLSRLPYLKFILIITPLSIVASSLLVFFGSILDINSNSLLLSLGIPIIGALVIIAGGTIFVRSVNKKTNI</sequence>
<feature type="domain" description="VTT" evidence="7">
    <location>
        <begin position="70"/>
        <end position="184"/>
    </location>
</feature>
<proteinExistence type="inferred from homology"/>
<comment type="subcellular location">
    <subcellularLocation>
        <location evidence="1 6">Cell membrane</location>
        <topology evidence="1 6">Multi-pass membrane protein</topology>
    </subcellularLocation>
</comment>
<feature type="transmembrane region" description="Helical" evidence="6">
    <location>
        <begin position="45"/>
        <end position="64"/>
    </location>
</feature>
<dbReference type="AlphaFoldDB" id="A0A1G2SY21"/>
<dbReference type="EMBL" id="MHVG01000023">
    <property type="protein sequence ID" value="OHA89894.1"/>
    <property type="molecule type" value="Genomic_DNA"/>
</dbReference>
<evidence type="ECO:0000256" key="2">
    <source>
        <dbReference type="ARBA" id="ARBA00022475"/>
    </source>
</evidence>
<feature type="transmembrane region" description="Helical" evidence="6">
    <location>
        <begin position="164"/>
        <end position="186"/>
    </location>
</feature>
<keyword evidence="2 6" id="KW-1003">Cell membrane</keyword>